<comment type="caution">
    <text evidence="5">The sequence shown here is derived from an EMBL/GenBank/DDBJ whole genome shotgun (WGS) entry which is preliminary data.</text>
</comment>
<dbReference type="InterPro" id="IPR018062">
    <property type="entry name" value="HTH_AraC-typ_CS"/>
</dbReference>
<keyword evidence="1" id="KW-0805">Transcription regulation</keyword>
<dbReference type="InterPro" id="IPR050204">
    <property type="entry name" value="AraC_XylS_family_regulators"/>
</dbReference>
<name>A0AAW4GAR0_GORRU</name>
<reference evidence="5" key="1">
    <citation type="submission" date="2021-02" db="EMBL/GenBank/DDBJ databases">
        <title>Taxonomy, biology and ecology of Rhodococcus bacteria occurring in California pistachio and other woody hosts as revealed by genome sequence analyses.</title>
        <authorList>
            <person name="Riely B."/>
            <person name="Gai Y."/>
        </authorList>
    </citation>
    <scope>NUCLEOTIDE SEQUENCE</scope>
    <source>
        <strain evidence="5">BP-295</strain>
    </source>
</reference>
<dbReference type="PROSITE" id="PS00041">
    <property type="entry name" value="HTH_ARAC_FAMILY_1"/>
    <property type="match status" value="1"/>
</dbReference>
<keyword evidence="2" id="KW-0238">DNA-binding</keyword>
<dbReference type="PANTHER" id="PTHR46796">
    <property type="entry name" value="HTH-TYPE TRANSCRIPTIONAL ACTIVATOR RHAS-RELATED"/>
    <property type="match status" value="1"/>
</dbReference>
<evidence type="ECO:0000256" key="3">
    <source>
        <dbReference type="ARBA" id="ARBA00023163"/>
    </source>
</evidence>
<dbReference type="EMBL" id="JAFFGU010000014">
    <property type="protein sequence ID" value="MBM7280061.1"/>
    <property type="molecule type" value="Genomic_DNA"/>
</dbReference>
<dbReference type="Gene3D" id="1.10.10.60">
    <property type="entry name" value="Homeodomain-like"/>
    <property type="match status" value="1"/>
</dbReference>
<evidence type="ECO:0000256" key="1">
    <source>
        <dbReference type="ARBA" id="ARBA00023015"/>
    </source>
</evidence>
<dbReference type="GO" id="GO:0003700">
    <property type="term" value="F:DNA-binding transcription factor activity"/>
    <property type="evidence" value="ECO:0007669"/>
    <property type="project" value="InterPro"/>
</dbReference>
<protein>
    <submittedName>
        <fullName evidence="5">AraC family transcriptional regulator</fullName>
    </submittedName>
</protein>
<sequence length="322" mass="34978">MPTDLLAGYRACATNDLAQARAAVAARFCPHRLSMTPGGKLDLVHNSAPIGEDVTLNYMRYGSEVHITPGRVEDFYLVQVPVAGSARIRVGETAVLSDRRTGTVSSPTQPLDMVWSDGCEKLVVYIRRDAVQDAVGADGDDAAPVIFDSRFDVTTPAVQSWVRLVQFAVDALSSPAGGILSSPLVTSSFEQTLVSGLLSIQPNSANTAIPSSSAPLSRTVRSAIALIEDRPDHPWKVSELANEVGVSTRSLQELFARELNITPLQRLRRTRLDRARQDLLDSSPAETSVTEIATRWGFFHVGRFAEVYRATYQELPSATLGR</sequence>
<evidence type="ECO:0000259" key="4">
    <source>
        <dbReference type="PROSITE" id="PS01124"/>
    </source>
</evidence>
<proteinExistence type="predicted"/>
<dbReference type="SMART" id="SM00342">
    <property type="entry name" value="HTH_ARAC"/>
    <property type="match status" value="1"/>
</dbReference>
<gene>
    <name evidence="5" type="ORF">JTZ10_20135</name>
</gene>
<dbReference type="AlphaFoldDB" id="A0AAW4GAR0"/>
<organism evidence="5 6">
    <name type="scientific">Gordonia rubripertincta</name>
    <name type="common">Rhodococcus corallinus</name>
    <dbReference type="NCBI Taxonomy" id="36822"/>
    <lineage>
        <taxon>Bacteria</taxon>
        <taxon>Bacillati</taxon>
        <taxon>Actinomycetota</taxon>
        <taxon>Actinomycetes</taxon>
        <taxon>Mycobacteriales</taxon>
        <taxon>Gordoniaceae</taxon>
        <taxon>Gordonia</taxon>
    </lineage>
</organism>
<accession>A0AAW4GAR0</accession>
<dbReference type="InterPro" id="IPR009057">
    <property type="entry name" value="Homeodomain-like_sf"/>
</dbReference>
<dbReference type="InterPro" id="IPR018060">
    <property type="entry name" value="HTH_AraC"/>
</dbReference>
<evidence type="ECO:0000313" key="5">
    <source>
        <dbReference type="EMBL" id="MBM7280061.1"/>
    </source>
</evidence>
<dbReference type="PANTHER" id="PTHR46796:SF12">
    <property type="entry name" value="HTH-TYPE DNA-BINDING TRANSCRIPTIONAL ACTIVATOR EUTR"/>
    <property type="match status" value="1"/>
</dbReference>
<dbReference type="Pfam" id="PF12833">
    <property type="entry name" value="HTH_18"/>
    <property type="match status" value="1"/>
</dbReference>
<dbReference type="Proteomes" id="UP001195196">
    <property type="component" value="Unassembled WGS sequence"/>
</dbReference>
<dbReference type="RefSeq" id="WP_204718759.1">
    <property type="nucleotide sequence ID" value="NZ_JAFFGU010000014.1"/>
</dbReference>
<dbReference type="Pfam" id="PF14525">
    <property type="entry name" value="AraC_binding_2"/>
    <property type="match status" value="1"/>
</dbReference>
<dbReference type="InterPro" id="IPR035418">
    <property type="entry name" value="AraC-bd_2"/>
</dbReference>
<feature type="domain" description="HTH araC/xylS-type" evidence="4">
    <location>
        <begin position="221"/>
        <end position="322"/>
    </location>
</feature>
<dbReference type="GO" id="GO:0043565">
    <property type="term" value="F:sequence-specific DNA binding"/>
    <property type="evidence" value="ECO:0007669"/>
    <property type="project" value="InterPro"/>
</dbReference>
<evidence type="ECO:0000256" key="2">
    <source>
        <dbReference type="ARBA" id="ARBA00023125"/>
    </source>
</evidence>
<dbReference type="PROSITE" id="PS01124">
    <property type="entry name" value="HTH_ARAC_FAMILY_2"/>
    <property type="match status" value="1"/>
</dbReference>
<evidence type="ECO:0000313" key="6">
    <source>
        <dbReference type="Proteomes" id="UP001195196"/>
    </source>
</evidence>
<dbReference type="SUPFAM" id="SSF46689">
    <property type="entry name" value="Homeodomain-like"/>
    <property type="match status" value="2"/>
</dbReference>
<keyword evidence="3" id="KW-0804">Transcription</keyword>